<dbReference type="RefSeq" id="WP_148770797.1">
    <property type="nucleotide sequence ID" value="NZ_VSSS01000008.1"/>
</dbReference>
<dbReference type="GO" id="GO:0003700">
    <property type="term" value="F:DNA-binding transcription factor activity"/>
    <property type="evidence" value="ECO:0007669"/>
    <property type="project" value="TreeGrafter"/>
</dbReference>
<protein>
    <submittedName>
        <fullName evidence="5">Helix-turn-helix domain-containing protein</fullName>
    </submittedName>
</protein>
<dbReference type="PANTHER" id="PTHR24567">
    <property type="entry name" value="CRP FAMILY TRANSCRIPTIONAL REGULATORY PROTEIN"/>
    <property type="match status" value="1"/>
</dbReference>
<dbReference type="Gene3D" id="1.10.10.10">
    <property type="entry name" value="Winged helix-like DNA-binding domain superfamily/Winged helix DNA-binding domain"/>
    <property type="match status" value="1"/>
</dbReference>
<sequence length="253" mass="28313">MKAKTRALDYYRRMLAAQNHAMKRLDEHAKIILFARSQEVPVNSEPAAHWYYVISGAVRRSAIRSDGRRQILDLMLPGDFFVVVDSNEDLTVDAIVEETALASYSGQRVEQLAQRDVEFARELRNVAFQTLSRIQDQLLIIGGVRAVEKVGSFLLALASRSPNDKGQVVLPLTRYDIAEYLSVSVETVCRCFTSLQQRGVIRLAGKRTVRIIDRNALRRRTTTMPCGSAGSNSVPTYRPELALTTNCVRTAAP</sequence>
<name>A0A5D3KN05_9BRAD</name>
<keyword evidence="6" id="KW-1185">Reference proteome</keyword>
<dbReference type="Gene3D" id="2.60.120.10">
    <property type="entry name" value="Jelly Rolls"/>
    <property type="match status" value="1"/>
</dbReference>
<dbReference type="AlphaFoldDB" id="A0A5D3KN05"/>
<dbReference type="PROSITE" id="PS51063">
    <property type="entry name" value="HTH_CRP_2"/>
    <property type="match status" value="1"/>
</dbReference>
<organism evidence="5 6">
    <name type="scientific">Bradyrhizobium rifense</name>
    <dbReference type="NCBI Taxonomy" id="515499"/>
    <lineage>
        <taxon>Bacteria</taxon>
        <taxon>Pseudomonadati</taxon>
        <taxon>Pseudomonadota</taxon>
        <taxon>Alphaproteobacteria</taxon>
        <taxon>Hyphomicrobiales</taxon>
        <taxon>Nitrobacteraceae</taxon>
        <taxon>Bradyrhizobium</taxon>
    </lineage>
</organism>
<evidence type="ECO:0000259" key="4">
    <source>
        <dbReference type="PROSITE" id="PS51063"/>
    </source>
</evidence>
<accession>A0A5D3KN05</accession>
<dbReference type="InterPro" id="IPR050397">
    <property type="entry name" value="Env_Response_Regulators"/>
</dbReference>
<dbReference type="Proteomes" id="UP000324758">
    <property type="component" value="Unassembled WGS sequence"/>
</dbReference>
<evidence type="ECO:0000313" key="5">
    <source>
        <dbReference type="EMBL" id="TYL99168.1"/>
    </source>
</evidence>
<evidence type="ECO:0000256" key="3">
    <source>
        <dbReference type="ARBA" id="ARBA00023163"/>
    </source>
</evidence>
<evidence type="ECO:0000256" key="1">
    <source>
        <dbReference type="ARBA" id="ARBA00023015"/>
    </source>
</evidence>
<feature type="domain" description="HTH crp-type" evidence="4">
    <location>
        <begin position="144"/>
        <end position="215"/>
    </location>
</feature>
<dbReference type="EMBL" id="VSSS01000008">
    <property type="protein sequence ID" value="TYL99168.1"/>
    <property type="molecule type" value="Genomic_DNA"/>
</dbReference>
<dbReference type="GO" id="GO:0005829">
    <property type="term" value="C:cytosol"/>
    <property type="evidence" value="ECO:0007669"/>
    <property type="project" value="TreeGrafter"/>
</dbReference>
<dbReference type="CDD" id="cd00038">
    <property type="entry name" value="CAP_ED"/>
    <property type="match status" value="1"/>
</dbReference>
<dbReference type="SMART" id="SM00419">
    <property type="entry name" value="HTH_CRP"/>
    <property type="match status" value="1"/>
</dbReference>
<dbReference type="InterPro" id="IPR012318">
    <property type="entry name" value="HTH_CRP"/>
</dbReference>
<dbReference type="CDD" id="cd00092">
    <property type="entry name" value="HTH_CRP"/>
    <property type="match status" value="1"/>
</dbReference>
<dbReference type="Pfam" id="PF00027">
    <property type="entry name" value="cNMP_binding"/>
    <property type="match status" value="1"/>
</dbReference>
<gene>
    <name evidence="5" type="ORF">FXB40_03385</name>
</gene>
<dbReference type="InterPro" id="IPR000595">
    <property type="entry name" value="cNMP-bd_dom"/>
</dbReference>
<dbReference type="SUPFAM" id="SSF46785">
    <property type="entry name" value="Winged helix' DNA-binding domain"/>
    <property type="match status" value="1"/>
</dbReference>
<comment type="caution">
    <text evidence="5">The sequence shown here is derived from an EMBL/GenBank/DDBJ whole genome shotgun (WGS) entry which is preliminary data.</text>
</comment>
<dbReference type="OrthoDB" id="667966at2"/>
<keyword evidence="3" id="KW-0804">Transcription</keyword>
<proteinExistence type="predicted"/>
<dbReference type="InterPro" id="IPR036390">
    <property type="entry name" value="WH_DNA-bd_sf"/>
</dbReference>
<dbReference type="Pfam" id="PF13545">
    <property type="entry name" value="HTH_Crp_2"/>
    <property type="match status" value="1"/>
</dbReference>
<dbReference type="SUPFAM" id="SSF51206">
    <property type="entry name" value="cAMP-binding domain-like"/>
    <property type="match status" value="1"/>
</dbReference>
<reference evidence="5 6" key="1">
    <citation type="submission" date="2019-08" db="EMBL/GenBank/DDBJ databases">
        <title>Bradyrhizobium hipponensis sp. nov., a rhizobium isolated from a Lupinus angustifolius root nodule in Tunisia.</title>
        <authorList>
            <person name="Off K."/>
            <person name="Rejili M."/>
            <person name="Mars M."/>
            <person name="Brachmann A."/>
            <person name="Marin M."/>
        </authorList>
    </citation>
    <scope>NUCLEOTIDE SEQUENCE [LARGE SCALE GENOMIC DNA]</scope>
    <source>
        <strain evidence="5 6">CTAW71</strain>
    </source>
</reference>
<keyword evidence="2" id="KW-0238">DNA-binding</keyword>
<dbReference type="InterPro" id="IPR018490">
    <property type="entry name" value="cNMP-bd_dom_sf"/>
</dbReference>
<evidence type="ECO:0000313" key="6">
    <source>
        <dbReference type="Proteomes" id="UP000324758"/>
    </source>
</evidence>
<evidence type="ECO:0000256" key="2">
    <source>
        <dbReference type="ARBA" id="ARBA00023125"/>
    </source>
</evidence>
<dbReference type="PANTHER" id="PTHR24567:SF28">
    <property type="entry name" value="LISTERIOLYSIN REGULATORY PROTEIN"/>
    <property type="match status" value="1"/>
</dbReference>
<dbReference type="InterPro" id="IPR036388">
    <property type="entry name" value="WH-like_DNA-bd_sf"/>
</dbReference>
<dbReference type="InterPro" id="IPR014710">
    <property type="entry name" value="RmlC-like_jellyroll"/>
</dbReference>
<dbReference type="GO" id="GO:0003677">
    <property type="term" value="F:DNA binding"/>
    <property type="evidence" value="ECO:0007669"/>
    <property type="project" value="UniProtKB-KW"/>
</dbReference>
<keyword evidence="1" id="KW-0805">Transcription regulation</keyword>
<dbReference type="PRINTS" id="PR00034">
    <property type="entry name" value="HTHCRP"/>
</dbReference>